<dbReference type="Proteomes" id="UP000275027">
    <property type="component" value="Unassembled WGS sequence"/>
</dbReference>
<dbReference type="Proteomes" id="UP000233767">
    <property type="component" value="Unassembled WGS sequence"/>
</dbReference>
<dbReference type="InterPro" id="IPR050276">
    <property type="entry name" value="MshD_Acetyltransferase"/>
</dbReference>
<keyword evidence="4" id="KW-1185">Reference proteome</keyword>
<dbReference type="GO" id="GO:0008999">
    <property type="term" value="F:protein-N-terminal-alanine acetyltransferase activity"/>
    <property type="evidence" value="ECO:0007669"/>
    <property type="project" value="TreeGrafter"/>
</dbReference>
<dbReference type="PANTHER" id="PTHR43617:SF20">
    <property type="entry name" value="N-ALPHA-ACETYLTRANSFERASE RIMI"/>
    <property type="match status" value="1"/>
</dbReference>
<name>A0A497UCL4_9FLAO</name>
<evidence type="ECO:0000313" key="3">
    <source>
        <dbReference type="EMBL" id="RLJ24294.1"/>
    </source>
</evidence>
<feature type="domain" description="N-acetyltransferase" evidence="1">
    <location>
        <begin position="155"/>
        <end position="281"/>
    </location>
</feature>
<organism evidence="3 5">
    <name type="scientific">Flavobacterium lindanitolerans</name>
    <dbReference type="NCBI Taxonomy" id="428988"/>
    <lineage>
        <taxon>Bacteria</taxon>
        <taxon>Pseudomonadati</taxon>
        <taxon>Bacteroidota</taxon>
        <taxon>Flavobacteriia</taxon>
        <taxon>Flavobacteriales</taxon>
        <taxon>Flavobacteriaceae</taxon>
        <taxon>Flavobacterium</taxon>
    </lineage>
</organism>
<sequence>MMQFQTLEKSSTEEILEVFNSSFSDYIVPFRLTLPQLEGKITNDSVRLELSVGAFEAGKLVGFILHGYDKINGETVVYNAGTGIIPEKRGNGLTAQLYEYILPFLKTENTDIVRLEVLTENIPALKTYEKTGFKIVRNLDCYKTSLQIEGQDKDYDIRELKSFDWQNMRLFWDWEPSWQNLITAVENLKESNHSVGIFDEEQLLGYLIYNPAAKRVQQFAIKKEFRRKGLAGQLFGYIASNFGNEIALINIDGNSKETAAFLESLGFEKFISQYEMELKLDGLREVYTG</sequence>
<proteinExistence type="predicted"/>
<dbReference type="SUPFAM" id="SSF55729">
    <property type="entry name" value="Acyl-CoA N-acyltransferases (Nat)"/>
    <property type="match status" value="2"/>
</dbReference>
<dbReference type="PROSITE" id="PS51186">
    <property type="entry name" value="GNAT"/>
    <property type="match status" value="2"/>
</dbReference>
<evidence type="ECO:0000313" key="2">
    <source>
        <dbReference type="EMBL" id="PKW29954.1"/>
    </source>
</evidence>
<feature type="domain" description="N-acetyltransferase" evidence="1">
    <location>
        <begin position="2"/>
        <end position="164"/>
    </location>
</feature>
<dbReference type="CDD" id="cd04301">
    <property type="entry name" value="NAT_SF"/>
    <property type="match status" value="1"/>
</dbReference>
<dbReference type="EMBL" id="RCCB01000012">
    <property type="protein sequence ID" value="RLJ24294.1"/>
    <property type="molecule type" value="Genomic_DNA"/>
</dbReference>
<dbReference type="InterPro" id="IPR000182">
    <property type="entry name" value="GNAT_dom"/>
</dbReference>
<evidence type="ECO:0000259" key="1">
    <source>
        <dbReference type="PROSITE" id="PS51186"/>
    </source>
</evidence>
<dbReference type="PANTHER" id="PTHR43617">
    <property type="entry name" value="L-AMINO ACID N-ACETYLTRANSFERASE"/>
    <property type="match status" value="1"/>
</dbReference>
<keyword evidence="3" id="KW-0808">Transferase</keyword>
<evidence type="ECO:0000313" key="4">
    <source>
        <dbReference type="Proteomes" id="UP000233767"/>
    </source>
</evidence>
<dbReference type="EMBL" id="PJND01000007">
    <property type="protein sequence ID" value="PKW29954.1"/>
    <property type="molecule type" value="Genomic_DNA"/>
</dbReference>
<dbReference type="Pfam" id="PF13673">
    <property type="entry name" value="Acetyltransf_10"/>
    <property type="match status" value="1"/>
</dbReference>
<evidence type="ECO:0000313" key="5">
    <source>
        <dbReference type="Proteomes" id="UP000275027"/>
    </source>
</evidence>
<dbReference type="RefSeq" id="WP_101471705.1">
    <property type="nucleotide sequence ID" value="NZ_PJND01000007.1"/>
</dbReference>
<dbReference type="AlphaFoldDB" id="A0A497UCL4"/>
<dbReference type="Gene3D" id="3.40.630.30">
    <property type="match status" value="2"/>
</dbReference>
<protein>
    <submittedName>
        <fullName evidence="3">Acetyltransferase (GNAT) family protein</fullName>
    </submittedName>
</protein>
<comment type="caution">
    <text evidence="3">The sequence shown here is derived from an EMBL/GenBank/DDBJ whole genome shotgun (WGS) entry which is preliminary data.</text>
</comment>
<accession>A0A497UCL4</accession>
<dbReference type="Pfam" id="PF00583">
    <property type="entry name" value="Acetyltransf_1"/>
    <property type="match status" value="1"/>
</dbReference>
<reference evidence="2 4" key="1">
    <citation type="submission" date="2017-12" db="EMBL/GenBank/DDBJ databases">
        <title>Genomic Encyclopedia of Type Strains, Phase III (KMG-III): the genomes of soil and plant-associated and newly described type strains.</title>
        <authorList>
            <person name="Whitman W."/>
        </authorList>
    </citation>
    <scope>NUCLEOTIDE SEQUENCE [LARGE SCALE GENOMIC DNA]</scope>
    <source>
        <strain evidence="2 4">IP-10</strain>
    </source>
</reference>
<reference evidence="3 5" key="2">
    <citation type="submission" date="2018-10" db="EMBL/GenBank/DDBJ databases">
        <title>Genomic Encyclopedia of Archaeal and Bacterial Type Strains, Phase II (KMG-II): from individual species to whole genera.</title>
        <authorList>
            <person name="Goeker M."/>
        </authorList>
    </citation>
    <scope>NUCLEOTIDE SEQUENCE [LARGE SCALE GENOMIC DNA]</scope>
    <source>
        <strain evidence="3 5">DSM 21886</strain>
    </source>
</reference>
<dbReference type="InterPro" id="IPR016181">
    <property type="entry name" value="Acyl_CoA_acyltransferase"/>
</dbReference>
<gene>
    <name evidence="2" type="ORF">B0G92_1602</name>
    <name evidence="3" type="ORF">CLV50_2174</name>
</gene>